<evidence type="ECO:0000256" key="16">
    <source>
        <dbReference type="ARBA" id="ARBA00023128"/>
    </source>
</evidence>
<evidence type="ECO:0000256" key="4">
    <source>
        <dbReference type="ARBA" id="ARBA00006003"/>
    </source>
</evidence>
<keyword evidence="15" id="KW-0333">Golgi apparatus</keyword>
<comment type="subcellular location">
    <subcellularLocation>
        <location evidence="3">Golgi apparatus membrane</location>
        <topology evidence="3">Single-pass type II membrane protein</topology>
    </subcellularLocation>
    <subcellularLocation>
        <location evidence="1">Membrane</location>
        <topology evidence="1">Multi-pass membrane protein</topology>
    </subcellularLocation>
    <subcellularLocation>
        <location evidence="2">Mitochondrion inner membrane</location>
    </subcellularLocation>
</comment>
<evidence type="ECO:0000256" key="6">
    <source>
        <dbReference type="ARBA" id="ARBA00022448"/>
    </source>
</evidence>
<dbReference type="Pfam" id="PF00153">
    <property type="entry name" value="Mito_carr"/>
    <property type="match status" value="2"/>
</dbReference>
<dbReference type="GO" id="GO:0005743">
    <property type="term" value="C:mitochondrial inner membrane"/>
    <property type="evidence" value="ECO:0007669"/>
    <property type="project" value="UniProtKB-SubCell"/>
</dbReference>
<evidence type="ECO:0000313" key="23">
    <source>
        <dbReference type="EMBL" id="KAJ4972490.1"/>
    </source>
</evidence>
<evidence type="ECO:0000256" key="17">
    <source>
        <dbReference type="ARBA" id="ARBA00023136"/>
    </source>
</evidence>
<dbReference type="PROSITE" id="PS50920">
    <property type="entry name" value="SOLCAR"/>
    <property type="match status" value="3"/>
</dbReference>
<proteinExistence type="inferred from homology"/>
<gene>
    <name evidence="23" type="ORF">NE237_005664</name>
</gene>
<dbReference type="PANTHER" id="PTHR47379:SF3">
    <property type="entry name" value="SIALYLTRANSFERASE-LIKE PROTEIN 2"/>
    <property type="match status" value="1"/>
</dbReference>
<evidence type="ECO:0000256" key="21">
    <source>
        <dbReference type="SAM" id="MobiDB-lite"/>
    </source>
</evidence>
<dbReference type="GO" id="GO:0009846">
    <property type="term" value="P:pollen germination"/>
    <property type="evidence" value="ECO:0007669"/>
    <property type="project" value="UniProtKB-ARBA"/>
</dbReference>
<keyword evidence="24" id="KW-1185">Reference proteome</keyword>
<keyword evidence="16" id="KW-0496">Mitochondrion</keyword>
<organism evidence="23 24">
    <name type="scientific">Protea cynaroides</name>
    <dbReference type="NCBI Taxonomy" id="273540"/>
    <lineage>
        <taxon>Eukaryota</taxon>
        <taxon>Viridiplantae</taxon>
        <taxon>Streptophyta</taxon>
        <taxon>Embryophyta</taxon>
        <taxon>Tracheophyta</taxon>
        <taxon>Spermatophyta</taxon>
        <taxon>Magnoliopsida</taxon>
        <taxon>Proteales</taxon>
        <taxon>Proteaceae</taxon>
        <taxon>Protea</taxon>
    </lineage>
</organism>
<evidence type="ECO:0000256" key="15">
    <source>
        <dbReference type="ARBA" id="ARBA00023034"/>
    </source>
</evidence>
<dbReference type="FunFam" id="3.90.1480.20:FF:000019">
    <property type="entry name" value="Glycosyl transferase family 29 protein"/>
    <property type="match status" value="1"/>
</dbReference>
<evidence type="ECO:0000256" key="8">
    <source>
        <dbReference type="ARBA" id="ARBA00022679"/>
    </source>
</evidence>
<dbReference type="Proteomes" id="UP001141806">
    <property type="component" value="Unassembled WGS sequence"/>
</dbReference>
<evidence type="ECO:0000313" key="24">
    <source>
        <dbReference type="Proteomes" id="UP001141806"/>
    </source>
</evidence>
<dbReference type="FunFam" id="1.50.40.10:FF:000012">
    <property type="entry name" value="Phosphate carrier protein, mitochondrial"/>
    <property type="match status" value="1"/>
</dbReference>
<evidence type="ECO:0000256" key="14">
    <source>
        <dbReference type="ARBA" id="ARBA00022989"/>
    </source>
</evidence>
<feature type="repeat" description="Solcar" evidence="20">
    <location>
        <begin position="75"/>
        <end position="159"/>
    </location>
</feature>
<dbReference type="PROSITE" id="PS50105">
    <property type="entry name" value="SAM_DOMAIN"/>
    <property type="match status" value="1"/>
</dbReference>
<feature type="repeat" description="Solcar" evidence="20">
    <location>
        <begin position="273"/>
        <end position="352"/>
    </location>
</feature>
<feature type="domain" description="SAM" evidence="22">
    <location>
        <begin position="1088"/>
        <end position="1148"/>
    </location>
</feature>
<dbReference type="Pfam" id="PF00536">
    <property type="entry name" value="SAM_1"/>
    <property type="match status" value="1"/>
</dbReference>
<dbReference type="InterPro" id="IPR018108">
    <property type="entry name" value="MCP_transmembrane"/>
</dbReference>
<dbReference type="AlphaFoldDB" id="A0A9Q0QUF3"/>
<feature type="compositionally biased region" description="Polar residues" evidence="21">
    <location>
        <begin position="894"/>
        <end position="909"/>
    </location>
</feature>
<accession>A0A9Q0QUF3</accession>
<dbReference type="InterPro" id="IPR023395">
    <property type="entry name" value="MCP_dom_sf"/>
</dbReference>
<evidence type="ECO:0000259" key="22">
    <source>
        <dbReference type="PROSITE" id="PS50105"/>
    </source>
</evidence>
<keyword evidence="10" id="KW-0677">Repeat</keyword>
<feature type="compositionally biased region" description="Basic and acidic residues" evidence="21">
    <location>
        <begin position="913"/>
        <end position="925"/>
    </location>
</feature>
<evidence type="ECO:0000256" key="19">
    <source>
        <dbReference type="ARBA" id="ARBA00054871"/>
    </source>
</evidence>
<keyword evidence="13" id="KW-0735">Signal-anchor</keyword>
<dbReference type="GO" id="GO:0009860">
    <property type="term" value="P:pollen tube growth"/>
    <property type="evidence" value="ECO:0007669"/>
    <property type="project" value="UniProtKB-ARBA"/>
</dbReference>
<evidence type="ECO:0000256" key="3">
    <source>
        <dbReference type="ARBA" id="ARBA00004323"/>
    </source>
</evidence>
<feature type="repeat" description="Solcar" evidence="20">
    <location>
        <begin position="172"/>
        <end position="256"/>
    </location>
</feature>
<dbReference type="Gene3D" id="1.10.150.50">
    <property type="entry name" value="Transcription Factor, Ets-1"/>
    <property type="match status" value="1"/>
</dbReference>
<sequence>MALSENARQSLVPSFLHSTSSSKKTLDVEKLLNRKQSSPSPTTTSFSATNGVSRNFVIPAPSEHGEIVIEMYSPAFYAACTIGGMLSCGLTHMAVTPLDLVKCNMQIDPAKYKSISSGFGVLLKEQGIKGFFRGWAPTLIGYSLQGGCKFGFYEFFKKYYSDIAGPEYAAKYKTLIYLAGSASAEVIADVALCPYEAVKVRVQTQPGFARGLADGLPKFVRSEGSLGLYKGLIPLWGRQIPYTMMKFASFETIVDQLYKHVIPIPKDQCSKPLQLGISFAGGYIAGVLCAIVSHPADNVVSFLNNAKGATVGDAVKKLGLWGLFTRGLPLRIVMIGTLTGAQWGIYDSFKVFVGLPTTGGVTPAPAPTTPDRAKIIASGWREQPIGRSASGLVLRLTVEVLGISTLYGKSSISDEDLSALLTLRSGFKKCVSANGLGLQALDGKDYCQVTIQFPGDTIPKWTDPKSGELEGLSFDFNLCEAVATWEQVRNSTTVLTKEFIDALPKGWEEYAWRRINKGILLNRCENKTLCMEKLALVLPETPPFVPKQFGRCAVIGNSGDLLKTRFGKEIDGYEAVVRENGAPIQNYTEYVGRKSTFRLLNRGSAKALDKVAELDETGKEVLVIKTTIHDVMSKMIQEVPIRNPVYLMLGASFGSAAKGTGLKALEFALSICDSVDMYGFTVDPGYKEWTRYFSESRQGHTPLHGRAYYQMMECLGLIKIHSPMRADPNRMVKWVPSRITLTAARIASKKLLRMVGAGTRDPLGACSITKQCEKKIKKIFGLRKAAIEHQKYVKGATMYPMEHSPGHVVTVMAELQPQEGPINGGGAAVGVSSENLRPTLGSKRQRRPSVRLGDIGEQPATLSYDSYVRRTKQWKLPIDNSEYKYRNPSLKDSGATTKASKTRPLTNLVNGGESHETLEGEDKNLPGDGNLDSLAFGYRKGKDSKAKRGGGGTGGGGTKRVRSNWVSKVDEGTEGDDKFSGGEDGVEGYRDFDPEGSESPLKEQSPIQSLENMPIDLRQTSDRGHGNEREVHFPGQRRLLWSRVSESRDHDAIELDGPSDTDARDWKCGTSADRNGIGDRGMRRSLDDGVRMWLNGIGLGRYAPVFEINEVDDEVLPLLTLEDLKDMGINAVGSRRKLYCAIQKLGKGFS</sequence>
<dbReference type="InterPro" id="IPR013761">
    <property type="entry name" value="SAM/pointed_sf"/>
</dbReference>
<keyword evidence="11" id="KW-0999">Mitochondrion inner membrane</keyword>
<dbReference type="InterPro" id="IPR001675">
    <property type="entry name" value="Glyco_trans_29"/>
</dbReference>
<dbReference type="InterPro" id="IPR038578">
    <property type="entry name" value="GT29-like_sf"/>
</dbReference>
<dbReference type="SUPFAM" id="SSF47769">
    <property type="entry name" value="SAM/Pointed domain"/>
    <property type="match status" value="1"/>
</dbReference>
<comment type="function">
    <text evidence="19">Transport of phosphate groups from the cytosol to the mitochondrial matrix. Mediates salt stress tolerance through an ATP-dependent pathway and via modulation of the gibberellin metabolism.</text>
</comment>
<evidence type="ECO:0000256" key="5">
    <source>
        <dbReference type="ARBA" id="ARBA00006375"/>
    </source>
</evidence>
<reference evidence="23" key="1">
    <citation type="journal article" date="2023" name="Plant J.">
        <title>The genome of the king protea, Protea cynaroides.</title>
        <authorList>
            <person name="Chang J."/>
            <person name="Duong T.A."/>
            <person name="Schoeman C."/>
            <person name="Ma X."/>
            <person name="Roodt D."/>
            <person name="Barker N."/>
            <person name="Li Z."/>
            <person name="Van de Peer Y."/>
            <person name="Mizrachi E."/>
        </authorList>
    </citation>
    <scope>NUCLEOTIDE SEQUENCE</scope>
    <source>
        <tissue evidence="23">Young leaves</tissue>
    </source>
</reference>
<keyword evidence="7" id="KW-0328">Glycosyltransferase</keyword>
<dbReference type="OrthoDB" id="10264956at2759"/>
<evidence type="ECO:0000256" key="18">
    <source>
        <dbReference type="ARBA" id="ARBA00023180"/>
    </source>
</evidence>
<evidence type="ECO:0000256" key="10">
    <source>
        <dbReference type="ARBA" id="ARBA00022737"/>
    </source>
</evidence>
<evidence type="ECO:0000256" key="1">
    <source>
        <dbReference type="ARBA" id="ARBA00004141"/>
    </source>
</evidence>
<evidence type="ECO:0000256" key="11">
    <source>
        <dbReference type="ARBA" id="ARBA00022792"/>
    </source>
</evidence>
<dbReference type="PANTHER" id="PTHR47379">
    <property type="entry name" value="SIALYLTRANSFERASE-LIKE PROTEIN 2"/>
    <property type="match status" value="1"/>
</dbReference>
<feature type="region of interest" description="Disordered" evidence="21">
    <location>
        <begin position="883"/>
        <end position="1005"/>
    </location>
</feature>
<dbReference type="EMBL" id="JAMYWD010000004">
    <property type="protein sequence ID" value="KAJ4972490.1"/>
    <property type="molecule type" value="Genomic_DNA"/>
</dbReference>
<dbReference type="CDD" id="cd19952">
    <property type="entry name" value="GT29"/>
    <property type="match status" value="1"/>
</dbReference>
<dbReference type="SUPFAM" id="SSF103506">
    <property type="entry name" value="Mitochondrial carrier"/>
    <property type="match status" value="1"/>
</dbReference>
<feature type="compositionally biased region" description="Gly residues" evidence="21">
    <location>
        <begin position="949"/>
        <end position="958"/>
    </location>
</feature>
<evidence type="ECO:0000256" key="12">
    <source>
        <dbReference type="ARBA" id="ARBA00022946"/>
    </source>
</evidence>
<dbReference type="Pfam" id="PF00777">
    <property type="entry name" value="Glyco_transf_29"/>
    <property type="match status" value="1"/>
</dbReference>
<keyword evidence="14" id="KW-1133">Transmembrane helix</keyword>
<keyword evidence="18" id="KW-0325">Glycoprotein</keyword>
<keyword evidence="9 20" id="KW-0812">Transmembrane</keyword>
<evidence type="ECO:0000256" key="2">
    <source>
        <dbReference type="ARBA" id="ARBA00004273"/>
    </source>
</evidence>
<comment type="similarity">
    <text evidence="4">Belongs to the glycosyltransferase 29 family.</text>
</comment>
<comment type="similarity">
    <text evidence="5">Belongs to the mitochondrial carrier (TC 2.A.29) family.</text>
</comment>
<dbReference type="GO" id="GO:0006970">
    <property type="term" value="P:response to osmotic stress"/>
    <property type="evidence" value="ECO:0007669"/>
    <property type="project" value="UniProtKB-ARBA"/>
</dbReference>
<name>A0A9Q0QUF3_9MAGN</name>
<dbReference type="GO" id="GO:0008373">
    <property type="term" value="F:sialyltransferase activity"/>
    <property type="evidence" value="ECO:0007669"/>
    <property type="project" value="InterPro"/>
</dbReference>
<keyword evidence="6" id="KW-0813">Transport</keyword>
<dbReference type="InterPro" id="IPR001660">
    <property type="entry name" value="SAM"/>
</dbReference>
<evidence type="ECO:0000256" key="20">
    <source>
        <dbReference type="PROSITE-ProRule" id="PRU00282"/>
    </source>
</evidence>
<evidence type="ECO:0000256" key="13">
    <source>
        <dbReference type="ARBA" id="ARBA00022968"/>
    </source>
</evidence>
<feature type="compositionally biased region" description="Basic and acidic residues" evidence="21">
    <location>
        <begin position="968"/>
        <end position="993"/>
    </location>
</feature>
<protein>
    <recommendedName>
        <fullName evidence="22">SAM domain-containing protein</fullName>
    </recommendedName>
</protein>
<dbReference type="Gene3D" id="1.50.40.10">
    <property type="entry name" value="Mitochondrial carrier domain"/>
    <property type="match status" value="1"/>
</dbReference>
<comment type="caution">
    <text evidence="23">The sequence shown here is derived from an EMBL/GenBank/DDBJ whole genome shotgun (WGS) entry which is preliminary data.</text>
</comment>
<keyword evidence="17 20" id="KW-0472">Membrane</keyword>
<evidence type="ECO:0000256" key="7">
    <source>
        <dbReference type="ARBA" id="ARBA00022676"/>
    </source>
</evidence>
<keyword evidence="12" id="KW-0809">Transit peptide</keyword>
<dbReference type="CDD" id="cd09487">
    <property type="entry name" value="SAM_superfamily"/>
    <property type="match status" value="1"/>
</dbReference>
<keyword evidence="8" id="KW-0808">Transferase</keyword>
<dbReference type="GO" id="GO:0000139">
    <property type="term" value="C:Golgi membrane"/>
    <property type="evidence" value="ECO:0007669"/>
    <property type="project" value="UniProtKB-SubCell"/>
</dbReference>
<dbReference type="GO" id="GO:0003729">
    <property type="term" value="F:mRNA binding"/>
    <property type="evidence" value="ECO:0007669"/>
    <property type="project" value="UniProtKB-ARBA"/>
</dbReference>
<evidence type="ECO:0000256" key="9">
    <source>
        <dbReference type="ARBA" id="ARBA00022692"/>
    </source>
</evidence>
<dbReference type="SMART" id="SM00454">
    <property type="entry name" value="SAM"/>
    <property type="match status" value="1"/>
</dbReference>
<dbReference type="Gene3D" id="3.90.1480.20">
    <property type="entry name" value="Glycosyl transferase family 29"/>
    <property type="match status" value="1"/>
</dbReference>